<dbReference type="Proteomes" id="UP000269493">
    <property type="component" value="Unassembled WGS sequence"/>
</dbReference>
<proteinExistence type="predicted"/>
<evidence type="ECO:0000313" key="2">
    <source>
        <dbReference type="Proteomes" id="UP000269493"/>
    </source>
</evidence>
<dbReference type="Gene3D" id="3.30.1330.60">
    <property type="entry name" value="OmpA-like domain"/>
    <property type="match status" value="1"/>
</dbReference>
<dbReference type="SUPFAM" id="SSF103088">
    <property type="entry name" value="OmpA-like"/>
    <property type="match status" value="1"/>
</dbReference>
<protein>
    <submittedName>
        <fullName evidence="1">Uncharacterized protein DUF3868</fullName>
    </submittedName>
</protein>
<sequence>MRVSKNIIMFLFFSLLTFVCGEIIAGERNRRGRLSISNIQIQNIGDSIRLCFDCIPDLTMLKKKERIIVTPVIFDSIRQTTFSSFAIVGKKEKTAFIRSVDYQTNMKITDDSGLFAYKAAIKYADWMKGSTLAFNTVTKLCAKRFVQETVYVKGKVLQDPDIKIVEIVKAVEPVLSTAEKLALDYTFLIPVSQRIDFDKTNRKDAVSVLFCPGSSILSSDYQNNGKNLDLLVSIIDEINRSSDSRITDILIIGYASPEGRYRLNLDFAEKRAIALRDYLVQETDMPVESFKVINGGIDWQGLYQLVNESDMVEKEEILKIIAPSVIGEEQVRNDKLIHLRDGVPYRYMLKNFFPQLRSSTCVRIFYKNVDGENDKSFYNCL</sequence>
<comment type="caution">
    <text evidence="1">The sequence shown here is derived from an EMBL/GenBank/DDBJ whole genome shotgun (WGS) entry which is preliminary data.</text>
</comment>
<name>A0A495VQ48_9BACT</name>
<organism evidence="1 2">
    <name type="scientific">Coprobacter fastidiosus NSB1 = JCM 33896</name>
    <dbReference type="NCBI Taxonomy" id="1349822"/>
    <lineage>
        <taxon>Bacteria</taxon>
        <taxon>Pseudomonadati</taxon>
        <taxon>Bacteroidota</taxon>
        <taxon>Bacteroidia</taxon>
        <taxon>Bacteroidales</taxon>
        <taxon>Barnesiellaceae</taxon>
        <taxon>Coprobacter</taxon>
    </lineage>
</organism>
<dbReference type="InterPro" id="IPR036737">
    <property type="entry name" value="OmpA-like_sf"/>
</dbReference>
<dbReference type="AlphaFoldDB" id="A0A495VQ48"/>
<evidence type="ECO:0000313" key="1">
    <source>
        <dbReference type="EMBL" id="RKT50475.1"/>
    </source>
</evidence>
<dbReference type="EMBL" id="RBXN01000007">
    <property type="protein sequence ID" value="RKT50475.1"/>
    <property type="molecule type" value="Genomic_DNA"/>
</dbReference>
<gene>
    <name evidence="1" type="ORF">BC742_2010</name>
</gene>
<reference evidence="1 2" key="1">
    <citation type="submission" date="2018-10" db="EMBL/GenBank/DDBJ databases">
        <title>Genomic Encyclopedia of Archaeal and Bacterial Type Strains, Phase II (KMG-II): from individual species to whole genera.</title>
        <authorList>
            <person name="Goeker M."/>
        </authorList>
    </citation>
    <scope>NUCLEOTIDE SEQUENCE [LARGE SCALE GENOMIC DNA]</scope>
    <source>
        <strain evidence="1 2">NSB1</strain>
    </source>
</reference>
<dbReference type="OrthoDB" id="1060303at2"/>
<keyword evidence="2" id="KW-1185">Reference proteome</keyword>
<accession>A0A495VQ48</accession>